<keyword evidence="2" id="KW-1185">Reference proteome</keyword>
<dbReference type="EMBL" id="BNJK01000001">
    <property type="protein sequence ID" value="GHO93091.1"/>
    <property type="molecule type" value="Genomic_DNA"/>
</dbReference>
<accession>A0A8J3IMS1</accession>
<evidence type="ECO:0000313" key="2">
    <source>
        <dbReference type="Proteomes" id="UP000597444"/>
    </source>
</evidence>
<organism evidence="1 2">
    <name type="scientific">Reticulibacter mediterranei</name>
    <dbReference type="NCBI Taxonomy" id="2778369"/>
    <lineage>
        <taxon>Bacteria</taxon>
        <taxon>Bacillati</taxon>
        <taxon>Chloroflexota</taxon>
        <taxon>Ktedonobacteria</taxon>
        <taxon>Ktedonobacterales</taxon>
        <taxon>Reticulibacteraceae</taxon>
        <taxon>Reticulibacter</taxon>
    </lineage>
</organism>
<dbReference type="AlphaFoldDB" id="A0A8J3IMS1"/>
<gene>
    <name evidence="1" type="ORF">KSF_031390</name>
</gene>
<comment type="caution">
    <text evidence="1">The sequence shown here is derived from an EMBL/GenBank/DDBJ whole genome shotgun (WGS) entry which is preliminary data.</text>
</comment>
<dbReference type="Proteomes" id="UP000597444">
    <property type="component" value="Unassembled WGS sequence"/>
</dbReference>
<reference evidence="1" key="1">
    <citation type="submission" date="2020-10" db="EMBL/GenBank/DDBJ databases">
        <title>Taxonomic study of unclassified bacteria belonging to the class Ktedonobacteria.</title>
        <authorList>
            <person name="Yabe S."/>
            <person name="Wang C.M."/>
            <person name="Zheng Y."/>
            <person name="Sakai Y."/>
            <person name="Cavaletti L."/>
            <person name="Monciardini P."/>
            <person name="Donadio S."/>
        </authorList>
    </citation>
    <scope>NUCLEOTIDE SEQUENCE</scope>
    <source>
        <strain evidence="1">ID150040</strain>
    </source>
</reference>
<sequence>MLPPQLPCKRLIVTDTRKGVDQIDEDLLPSIALGRLRAGAYPFDGSTSIAKFQSQKRSLMAGKPGGHPTITM</sequence>
<proteinExistence type="predicted"/>
<evidence type="ECO:0000313" key="1">
    <source>
        <dbReference type="EMBL" id="GHO93091.1"/>
    </source>
</evidence>
<protein>
    <submittedName>
        <fullName evidence="1">Uncharacterized protein</fullName>
    </submittedName>
</protein>
<name>A0A8J3IMS1_9CHLR</name>